<protein>
    <submittedName>
        <fullName evidence="5">FAD-dependent monooxygenase</fullName>
    </submittedName>
</protein>
<dbReference type="PANTHER" id="PTHR43004">
    <property type="entry name" value="TRK SYSTEM POTASSIUM UPTAKE PROTEIN"/>
    <property type="match status" value="1"/>
</dbReference>
<dbReference type="Gene3D" id="3.50.50.60">
    <property type="entry name" value="FAD/NAD(P)-binding domain"/>
    <property type="match status" value="1"/>
</dbReference>
<dbReference type="PANTHER" id="PTHR43004:SF19">
    <property type="entry name" value="BINDING MONOOXYGENASE, PUTATIVE (JCVI)-RELATED"/>
    <property type="match status" value="1"/>
</dbReference>
<evidence type="ECO:0000313" key="6">
    <source>
        <dbReference type="Proteomes" id="UP000664369"/>
    </source>
</evidence>
<feature type="domain" description="FAD-binding" evidence="4">
    <location>
        <begin position="16"/>
        <end position="355"/>
    </location>
</feature>
<dbReference type="EMBL" id="JAGETZ010000003">
    <property type="protein sequence ID" value="MBO2009223.1"/>
    <property type="molecule type" value="Genomic_DNA"/>
</dbReference>
<keyword evidence="3" id="KW-0274">FAD</keyword>
<evidence type="ECO:0000256" key="3">
    <source>
        <dbReference type="ARBA" id="ARBA00022827"/>
    </source>
</evidence>
<dbReference type="GO" id="GO:0004497">
    <property type="term" value="F:monooxygenase activity"/>
    <property type="evidence" value="ECO:0007669"/>
    <property type="project" value="UniProtKB-KW"/>
</dbReference>
<evidence type="ECO:0000256" key="2">
    <source>
        <dbReference type="ARBA" id="ARBA00022630"/>
    </source>
</evidence>
<evidence type="ECO:0000256" key="1">
    <source>
        <dbReference type="ARBA" id="ARBA00001974"/>
    </source>
</evidence>
<dbReference type="Gene3D" id="3.40.30.120">
    <property type="match status" value="1"/>
</dbReference>
<dbReference type="InterPro" id="IPR036188">
    <property type="entry name" value="FAD/NAD-bd_sf"/>
</dbReference>
<comment type="caution">
    <text evidence="5">The sequence shown here is derived from an EMBL/GenBank/DDBJ whole genome shotgun (WGS) entry which is preliminary data.</text>
</comment>
<keyword evidence="2" id="KW-0285">Flavoprotein</keyword>
<dbReference type="Pfam" id="PF01494">
    <property type="entry name" value="FAD_binding_3"/>
    <property type="match status" value="1"/>
</dbReference>
<name>A0ABS3QDB8_9BACT</name>
<evidence type="ECO:0000313" key="5">
    <source>
        <dbReference type="EMBL" id="MBO2009223.1"/>
    </source>
</evidence>
<sequence length="515" mass="55182">MFIHLATRFLMATAPEVLVAGAGPSGLLLALELCRHGVRPRIIDPLSGPSPLSRAVVMHARTLELLDRHGLAEQFIARGEIGRGVALRRAGRVAATARLGRIGEGLSPFPFVLIISQDQTEGLLREALATTYGVQVEWGTSLVGVAQGAASISASLQQADGVTGQVHIAYVVGCDGAHSAVRHALGIGFPGGTYDQQFFVADTVTEGLDTDADAGRLLEIALAPRTFNAFFPMPQSRTRIIGLLPAGVALEAVTFADVQPALEAAEHIRVREVSWFATYRVHHRVAERFRQGRAFLVGDAGHIHSPAGGQGMNTGLGDAVNLGWKLAAMLRQNAPEALLDTYEAERISFARLLVATTDRAFTAVTRASAWVSFMRTQVVPRLLPVALQLQWVRRLMFRTISQTGIKYPHSPLSGGRVGAVTGGMRLPWTAGPRYAALHQPGWHLLSVGPVPAAWAQAHGVTATEVAAAAGEKPGTVYLVRPDGYVGLAAPSFNEAEFSLYARHWGLAKRDVRDEK</sequence>
<dbReference type="Gene3D" id="3.30.70.2450">
    <property type="match status" value="1"/>
</dbReference>
<keyword evidence="5" id="KW-0560">Oxidoreductase</keyword>
<keyword evidence="6" id="KW-1185">Reference proteome</keyword>
<dbReference type="Proteomes" id="UP000664369">
    <property type="component" value="Unassembled WGS sequence"/>
</dbReference>
<dbReference type="PRINTS" id="PR00420">
    <property type="entry name" value="RNGMNOXGNASE"/>
</dbReference>
<evidence type="ECO:0000259" key="4">
    <source>
        <dbReference type="Pfam" id="PF01494"/>
    </source>
</evidence>
<organism evidence="5 6">
    <name type="scientific">Hymenobacter negativus</name>
    <dbReference type="NCBI Taxonomy" id="2795026"/>
    <lineage>
        <taxon>Bacteria</taxon>
        <taxon>Pseudomonadati</taxon>
        <taxon>Bacteroidota</taxon>
        <taxon>Cytophagia</taxon>
        <taxon>Cytophagales</taxon>
        <taxon>Hymenobacteraceae</taxon>
        <taxon>Hymenobacter</taxon>
    </lineage>
</organism>
<reference evidence="5 6" key="1">
    <citation type="submission" date="2021-03" db="EMBL/GenBank/DDBJ databases">
        <authorList>
            <person name="Kim M.K."/>
        </authorList>
    </citation>
    <scope>NUCLEOTIDE SEQUENCE [LARGE SCALE GENOMIC DNA]</scope>
    <source>
        <strain evidence="5 6">BT442</strain>
    </source>
</reference>
<accession>A0ABS3QDB8</accession>
<dbReference type="InterPro" id="IPR002938">
    <property type="entry name" value="FAD-bd"/>
</dbReference>
<keyword evidence="5" id="KW-0503">Monooxygenase</keyword>
<proteinExistence type="predicted"/>
<dbReference type="InterPro" id="IPR050641">
    <property type="entry name" value="RIFMO-like"/>
</dbReference>
<gene>
    <name evidence="5" type="ORF">J4E00_09190</name>
</gene>
<comment type="cofactor">
    <cofactor evidence="1">
        <name>FAD</name>
        <dbReference type="ChEBI" id="CHEBI:57692"/>
    </cofactor>
</comment>
<dbReference type="SUPFAM" id="SSF51905">
    <property type="entry name" value="FAD/NAD(P)-binding domain"/>
    <property type="match status" value="1"/>
</dbReference>